<proteinExistence type="predicted"/>
<sequence>MSRTQGYWRRIARDAVAAAMAEAMAAGLSGRDLERAVRRRCPFSRSNHPYRVWLEEVRFQLEGRCRSFPSLVRTRPTAGRISLQLIPADSSSPPHSVARGPTRG</sequence>
<reference evidence="1 2" key="1">
    <citation type="submission" date="2023-03" db="EMBL/GenBank/DDBJ databases">
        <title>Paludisphaera mucosa sp. nov. a novel planctomycete from northern fen.</title>
        <authorList>
            <person name="Ivanova A."/>
        </authorList>
    </citation>
    <scope>NUCLEOTIDE SEQUENCE [LARGE SCALE GENOMIC DNA]</scope>
    <source>
        <strain evidence="1 2">Pla2</strain>
    </source>
</reference>
<dbReference type="EMBL" id="JARRAG010000001">
    <property type="protein sequence ID" value="MDG3003269.1"/>
    <property type="molecule type" value="Genomic_DNA"/>
</dbReference>
<evidence type="ECO:0000313" key="2">
    <source>
        <dbReference type="Proteomes" id="UP001216907"/>
    </source>
</evidence>
<dbReference type="RefSeq" id="WP_277859623.1">
    <property type="nucleotide sequence ID" value="NZ_JARRAG010000001.1"/>
</dbReference>
<protein>
    <submittedName>
        <fullName evidence="1">Uncharacterized protein</fullName>
    </submittedName>
</protein>
<organism evidence="1 2">
    <name type="scientific">Paludisphaera mucosa</name>
    <dbReference type="NCBI Taxonomy" id="3030827"/>
    <lineage>
        <taxon>Bacteria</taxon>
        <taxon>Pseudomonadati</taxon>
        <taxon>Planctomycetota</taxon>
        <taxon>Planctomycetia</taxon>
        <taxon>Isosphaerales</taxon>
        <taxon>Isosphaeraceae</taxon>
        <taxon>Paludisphaera</taxon>
    </lineage>
</organism>
<gene>
    <name evidence="1" type="ORF">PZE19_05785</name>
</gene>
<evidence type="ECO:0000313" key="1">
    <source>
        <dbReference type="EMBL" id="MDG3003269.1"/>
    </source>
</evidence>
<comment type="caution">
    <text evidence="1">The sequence shown here is derived from an EMBL/GenBank/DDBJ whole genome shotgun (WGS) entry which is preliminary data.</text>
</comment>
<name>A0ABT6F6W9_9BACT</name>
<keyword evidence="2" id="KW-1185">Reference proteome</keyword>
<accession>A0ABT6F6W9</accession>
<dbReference type="Proteomes" id="UP001216907">
    <property type="component" value="Unassembled WGS sequence"/>
</dbReference>